<dbReference type="Gene3D" id="1.20.1420.30">
    <property type="entry name" value="NCX, central ion-binding region"/>
    <property type="match status" value="1"/>
</dbReference>
<dbReference type="GeneID" id="24918055"/>
<protein>
    <recommendedName>
        <fullName evidence="9">EF-hand domain-containing protein</fullName>
    </recommendedName>
</protein>
<dbReference type="GO" id="GO:0006874">
    <property type="term" value="P:intracellular calcium ion homeostasis"/>
    <property type="evidence" value="ECO:0007669"/>
    <property type="project" value="TreeGrafter"/>
</dbReference>
<dbReference type="PANTHER" id="PTHR31503">
    <property type="entry name" value="VACUOLAR CALCIUM ION TRANSPORTER"/>
    <property type="match status" value="1"/>
</dbReference>
<evidence type="ECO:0000256" key="2">
    <source>
        <dbReference type="ARBA" id="ARBA00022448"/>
    </source>
</evidence>
<dbReference type="InParanoid" id="D8LXW5"/>
<keyword evidence="2" id="KW-0813">Transport</keyword>
<evidence type="ECO:0000259" key="9">
    <source>
        <dbReference type="PROSITE" id="PS50222"/>
    </source>
</evidence>
<keyword evidence="4" id="KW-0106">Calcium</keyword>
<feature type="transmembrane region" description="Helical" evidence="8">
    <location>
        <begin position="307"/>
        <end position="328"/>
    </location>
</feature>
<dbReference type="PROSITE" id="PS50222">
    <property type="entry name" value="EF_HAND_2"/>
    <property type="match status" value="2"/>
</dbReference>
<keyword evidence="5 8" id="KW-1133">Transmembrane helix</keyword>
<dbReference type="EMBL" id="FN668639">
    <property type="protein sequence ID" value="CBK20420.2"/>
    <property type="molecule type" value="Genomic_DNA"/>
</dbReference>
<dbReference type="Proteomes" id="UP000008312">
    <property type="component" value="Unassembled WGS sequence"/>
</dbReference>
<comment type="subcellular location">
    <subcellularLocation>
        <location evidence="1">Endomembrane system</location>
        <topology evidence="1">Multi-pass membrane protein</topology>
    </subcellularLocation>
</comment>
<feature type="domain" description="EF-hand" evidence="9">
    <location>
        <begin position="70"/>
        <end position="105"/>
    </location>
</feature>
<evidence type="ECO:0000256" key="4">
    <source>
        <dbReference type="ARBA" id="ARBA00022837"/>
    </source>
</evidence>
<evidence type="ECO:0000256" key="7">
    <source>
        <dbReference type="ARBA" id="ARBA00023136"/>
    </source>
</evidence>
<evidence type="ECO:0000313" key="10">
    <source>
        <dbReference type="EMBL" id="CBK20420.2"/>
    </source>
</evidence>
<dbReference type="AlphaFoldDB" id="D8LXW5"/>
<dbReference type="Pfam" id="PF01699">
    <property type="entry name" value="Na_Ca_ex"/>
    <property type="match status" value="1"/>
</dbReference>
<keyword evidence="3 8" id="KW-0812">Transmembrane</keyword>
<dbReference type="GO" id="GO:0005774">
    <property type="term" value="C:vacuolar membrane"/>
    <property type="evidence" value="ECO:0007669"/>
    <property type="project" value="UniProtKB-ARBA"/>
</dbReference>
<evidence type="ECO:0000256" key="6">
    <source>
        <dbReference type="ARBA" id="ARBA00023065"/>
    </source>
</evidence>
<feature type="transmembrane region" description="Helical" evidence="8">
    <location>
        <begin position="179"/>
        <end position="197"/>
    </location>
</feature>
<feature type="transmembrane region" description="Helical" evidence="8">
    <location>
        <begin position="281"/>
        <end position="300"/>
    </location>
</feature>
<dbReference type="OrthoDB" id="26525at2759"/>
<evidence type="ECO:0000256" key="8">
    <source>
        <dbReference type="SAM" id="Phobius"/>
    </source>
</evidence>
<dbReference type="Gene3D" id="1.10.238.10">
    <property type="entry name" value="EF-hand"/>
    <property type="match status" value="1"/>
</dbReference>
<dbReference type="GO" id="GO:0012505">
    <property type="term" value="C:endomembrane system"/>
    <property type="evidence" value="ECO:0007669"/>
    <property type="project" value="UniProtKB-SubCell"/>
</dbReference>
<accession>D8LXW5</accession>
<dbReference type="RefSeq" id="XP_012894468.1">
    <property type="nucleotide sequence ID" value="XM_013039014.1"/>
</dbReference>
<gene>
    <name evidence="10" type="ORF">GSBLH_T00000763001</name>
</gene>
<evidence type="ECO:0000256" key="5">
    <source>
        <dbReference type="ARBA" id="ARBA00022989"/>
    </source>
</evidence>
<dbReference type="PROSITE" id="PS00018">
    <property type="entry name" value="EF_HAND_1"/>
    <property type="match status" value="2"/>
</dbReference>
<dbReference type="GO" id="GO:0015369">
    <property type="term" value="F:calcium:proton antiporter activity"/>
    <property type="evidence" value="ECO:0007669"/>
    <property type="project" value="TreeGrafter"/>
</dbReference>
<dbReference type="InterPro" id="IPR002048">
    <property type="entry name" value="EF_hand_dom"/>
</dbReference>
<dbReference type="InterPro" id="IPR011992">
    <property type="entry name" value="EF-hand-dom_pair"/>
</dbReference>
<keyword evidence="6" id="KW-0406">Ion transport</keyword>
<keyword evidence="11" id="KW-1185">Reference proteome</keyword>
<dbReference type="SUPFAM" id="SSF47473">
    <property type="entry name" value="EF-hand"/>
    <property type="match status" value="1"/>
</dbReference>
<dbReference type="InterPro" id="IPR004837">
    <property type="entry name" value="NaCa_Exmemb"/>
</dbReference>
<dbReference type="InterPro" id="IPR044880">
    <property type="entry name" value="NCX_ion-bd_dom_sf"/>
</dbReference>
<keyword evidence="7 8" id="KW-0472">Membrane</keyword>
<sequence length="334" mass="38288">MIIYFIFQYKHSTENIVSQEKIKQEIQKSIRNGLVNISAVISNEIDQYCRVKGTESNRRLLEDSPVLMEHVRVLVRSFFLRYDQDRSNSMNVEELRNLLRDLGEPMKVSEVRELLASFDHDRDNQLSFDEFCYFVVDLVDRRKKGELTAVAVADDDDDEEEEIPSDLVHLSPKQQQVRIILRSFGMMFAGMAIVILFSDPVVDVLDNLGTRLHIPNFYVSFILAPMISNASEILASYVYAKKKTQKTATISISTLQGSAVMNNAVCLGVFLIIIFMRDLKWLFTAETLTILFVELCVMAISWQPAQTLGHACVLLALYPFSIFMVWILEYMGLN</sequence>
<dbReference type="PANTHER" id="PTHR31503:SF36">
    <property type="entry name" value="SODIUM_CALCIUM EXCHANGER MEMBRANE REGION DOMAIN-CONTAINING PROTEIN"/>
    <property type="match status" value="1"/>
</dbReference>
<feature type="transmembrane region" description="Helical" evidence="8">
    <location>
        <begin position="217"/>
        <end position="240"/>
    </location>
</feature>
<name>D8LXW5_BLAHO</name>
<feature type="domain" description="EF-hand" evidence="9">
    <location>
        <begin position="106"/>
        <end position="141"/>
    </location>
</feature>
<evidence type="ECO:0000256" key="3">
    <source>
        <dbReference type="ARBA" id="ARBA00022692"/>
    </source>
</evidence>
<organism evidence="10">
    <name type="scientific">Blastocystis hominis</name>
    <dbReference type="NCBI Taxonomy" id="12968"/>
    <lineage>
        <taxon>Eukaryota</taxon>
        <taxon>Sar</taxon>
        <taxon>Stramenopiles</taxon>
        <taxon>Bigyra</taxon>
        <taxon>Opalozoa</taxon>
        <taxon>Opalinata</taxon>
        <taxon>Blastocystidae</taxon>
        <taxon>Blastocystis</taxon>
    </lineage>
</organism>
<dbReference type="InterPro" id="IPR004713">
    <property type="entry name" value="CaH_exchang"/>
</dbReference>
<dbReference type="CDD" id="cd00051">
    <property type="entry name" value="EFh"/>
    <property type="match status" value="1"/>
</dbReference>
<dbReference type="Pfam" id="PF13499">
    <property type="entry name" value="EF-hand_7"/>
    <property type="match status" value="1"/>
</dbReference>
<feature type="transmembrane region" description="Helical" evidence="8">
    <location>
        <begin position="252"/>
        <end position="275"/>
    </location>
</feature>
<dbReference type="OMA" id="HTMKFLS"/>
<dbReference type="SMART" id="SM00054">
    <property type="entry name" value="EFh"/>
    <property type="match status" value="2"/>
</dbReference>
<dbReference type="GO" id="GO:0005509">
    <property type="term" value="F:calcium ion binding"/>
    <property type="evidence" value="ECO:0007669"/>
    <property type="project" value="InterPro"/>
</dbReference>
<reference evidence="10" key="1">
    <citation type="submission" date="2010-02" db="EMBL/GenBank/DDBJ databases">
        <title>Sequencing and annotation of the Blastocystis hominis genome.</title>
        <authorList>
            <person name="Wincker P."/>
        </authorList>
    </citation>
    <scope>NUCLEOTIDE SEQUENCE</scope>
    <source>
        <strain evidence="10">Singapore isolate B</strain>
    </source>
</reference>
<dbReference type="InterPro" id="IPR018247">
    <property type="entry name" value="EF_Hand_1_Ca_BS"/>
</dbReference>
<proteinExistence type="predicted"/>
<evidence type="ECO:0000256" key="1">
    <source>
        <dbReference type="ARBA" id="ARBA00004127"/>
    </source>
</evidence>
<evidence type="ECO:0000313" key="11">
    <source>
        <dbReference type="Proteomes" id="UP000008312"/>
    </source>
</evidence>